<organism evidence="1 2">
    <name type="scientific">Mycena albidolilacea</name>
    <dbReference type="NCBI Taxonomy" id="1033008"/>
    <lineage>
        <taxon>Eukaryota</taxon>
        <taxon>Fungi</taxon>
        <taxon>Dikarya</taxon>
        <taxon>Basidiomycota</taxon>
        <taxon>Agaricomycotina</taxon>
        <taxon>Agaricomycetes</taxon>
        <taxon>Agaricomycetidae</taxon>
        <taxon>Agaricales</taxon>
        <taxon>Marasmiineae</taxon>
        <taxon>Mycenaceae</taxon>
        <taxon>Mycena</taxon>
    </lineage>
</organism>
<dbReference type="AlphaFoldDB" id="A0AAD7EE13"/>
<dbReference type="Proteomes" id="UP001218218">
    <property type="component" value="Unassembled WGS sequence"/>
</dbReference>
<accession>A0AAD7EE13</accession>
<comment type="caution">
    <text evidence="1">The sequence shown here is derived from an EMBL/GenBank/DDBJ whole genome shotgun (WGS) entry which is preliminary data.</text>
</comment>
<evidence type="ECO:0008006" key="3">
    <source>
        <dbReference type="Google" id="ProtNLM"/>
    </source>
</evidence>
<dbReference type="EMBL" id="JARIHO010000062">
    <property type="protein sequence ID" value="KAJ7315359.1"/>
    <property type="molecule type" value="Genomic_DNA"/>
</dbReference>
<evidence type="ECO:0000313" key="1">
    <source>
        <dbReference type="EMBL" id="KAJ7315359.1"/>
    </source>
</evidence>
<gene>
    <name evidence="1" type="ORF">DFH08DRAFT_1040033</name>
</gene>
<sequence length="324" mass="37423">MSFDDLMPEELWIDILQDLPKETLQNVALSHRNLRRISRPFLFVTFVFHPYAVPYIPQNMDRMRWPEADEPLLLSKEAQDRELERLNFWSSAEIAPLVRTCRLIPVPGGAWGAENEPDVATALLAAFFERLPRFNSIQYFHAYMVRFKQTGLANLCLLPALSRLEIILGTIVEPIDCHSLHLGHITSFQLRHARHSILPLDSWMRLLRPTKLVEMYLGFGSRLFAAIKHNDIPPFPHVRKLTLQALRVGDRIRPLVVSSVLPILSKFMGVEVFVMKGNWTDSEHESSRFSDSLPILKEYDGPQEMLSILFSRPTLSHITTDWIY</sequence>
<proteinExistence type="predicted"/>
<evidence type="ECO:0000313" key="2">
    <source>
        <dbReference type="Proteomes" id="UP001218218"/>
    </source>
</evidence>
<protein>
    <recommendedName>
        <fullName evidence="3">F-box domain-containing protein</fullName>
    </recommendedName>
</protein>
<name>A0AAD7EE13_9AGAR</name>
<keyword evidence="2" id="KW-1185">Reference proteome</keyword>
<reference evidence="1" key="1">
    <citation type="submission" date="2023-03" db="EMBL/GenBank/DDBJ databases">
        <title>Massive genome expansion in bonnet fungi (Mycena s.s.) driven by repeated elements and novel gene families across ecological guilds.</title>
        <authorList>
            <consortium name="Lawrence Berkeley National Laboratory"/>
            <person name="Harder C.B."/>
            <person name="Miyauchi S."/>
            <person name="Viragh M."/>
            <person name="Kuo A."/>
            <person name="Thoen E."/>
            <person name="Andreopoulos B."/>
            <person name="Lu D."/>
            <person name="Skrede I."/>
            <person name="Drula E."/>
            <person name="Henrissat B."/>
            <person name="Morin E."/>
            <person name="Kohler A."/>
            <person name="Barry K."/>
            <person name="LaButti K."/>
            <person name="Morin E."/>
            <person name="Salamov A."/>
            <person name="Lipzen A."/>
            <person name="Mereny Z."/>
            <person name="Hegedus B."/>
            <person name="Baldrian P."/>
            <person name="Stursova M."/>
            <person name="Weitz H."/>
            <person name="Taylor A."/>
            <person name="Grigoriev I.V."/>
            <person name="Nagy L.G."/>
            <person name="Martin F."/>
            <person name="Kauserud H."/>
        </authorList>
    </citation>
    <scope>NUCLEOTIDE SEQUENCE</scope>
    <source>
        <strain evidence="1">CBHHK002</strain>
    </source>
</reference>